<evidence type="ECO:0000256" key="6">
    <source>
        <dbReference type="ARBA" id="ARBA00023136"/>
    </source>
</evidence>
<dbReference type="PANTHER" id="PTHR30353">
    <property type="entry name" value="INNER MEMBRANE PROTEIN DEDA-RELATED"/>
    <property type="match status" value="1"/>
</dbReference>
<keyword evidence="3 7" id="KW-1003">Cell membrane</keyword>
<evidence type="ECO:0000256" key="2">
    <source>
        <dbReference type="ARBA" id="ARBA00010792"/>
    </source>
</evidence>
<dbReference type="eggNOG" id="COG0586">
    <property type="taxonomic scope" value="Bacteria"/>
</dbReference>
<evidence type="ECO:0000256" key="3">
    <source>
        <dbReference type="ARBA" id="ARBA00022475"/>
    </source>
</evidence>
<evidence type="ECO:0000259" key="8">
    <source>
        <dbReference type="Pfam" id="PF09335"/>
    </source>
</evidence>
<comment type="similarity">
    <text evidence="2 7">Belongs to the DedA family.</text>
</comment>
<feature type="transmembrane region" description="Helical" evidence="7">
    <location>
        <begin position="139"/>
        <end position="161"/>
    </location>
</feature>
<evidence type="ECO:0000256" key="1">
    <source>
        <dbReference type="ARBA" id="ARBA00004651"/>
    </source>
</evidence>
<dbReference type="Proteomes" id="UP000029864">
    <property type="component" value="Unassembled WGS sequence"/>
</dbReference>
<organism evidence="9 10">
    <name type="scientific">Cryobacterium roopkundense</name>
    <dbReference type="NCBI Taxonomy" id="1001240"/>
    <lineage>
        <taxon>Bacteria</taxon>
        <taxon>Bacillati</taxon>
        <taxon>Actinomycetota</taxon>
        <taxon>Actinomycetes</taxon>
        <taxon>Micrococcales</taxon>
        <taxon>Microbacteriaceae</taxon>
        <taxon>Cryobacterium</taxon>
    </lineage>
</organism>
<name>A0A099J2V3_9MICO</name>
<dbReference type="PANTHER" id="PTHR30353:SF0">
    <property type="entry name" value="TRANSMEMBRANE PROTEIN"/>
    <property type="match status" value="1"/>
</dbReference>
<feature type="transmembrane region" description="Helical" evidence="7">
    <location>
        <begin position="7"/>
        <end position="34"/>
    </location>
</feature>
<dbReference type="GO" id="GO:0005886">
    <property type="term" value="C:plasma membrane"/>
    <property type="evidence" value="ECO:0007669"/>
    <property type="project" value="UniProtKB-SubCell"/>
</dbReference>
<feature type="domain" description="VTT" evidence="8">
    <location>
        <begin position="34"/>
        <end position="159"/>
    </location>
</feature>
<dbReference type="AlphaFoldDB" id="A0A099J2V3"/>
<evidence type="ECO:0000313" key="10">
    <source>
        <dbReference type="Proteomes" id="UP000029864"/>
    </source>
</evidence>
<dbReference type="Pfam" id="PF09335">
    <property type="entry name" value="VTT_dom"/>
    <property type="match status" value="1"/>
</dbReference>
<evidence type="ECO:0000313" key="9">
    <source>
        <dbReference type="EMBL" id="KGJ71783.1"/>
    </source>
</evidence>
<keyword evidence="5 7" id="KW-1133">Transmembrane helix</keyword>
<dbReference type="InterPro" id="IPR032816">
    <property type="entry name" value="VTT_dom"/>
</dbReference>
<keyword evidence="6 7" id="KW-0472">Membrane</keyword>
<feature type="transmembrane region" description="Helical" evidence="7">
    <location>
        <begin position="54"/>
        <end position="76"/>
    </location>
</feature>
<proteinExistence type="inferred from homology"/>
<dbReference type="EMBL" id="JPXF01000133">
    <property type="protein sequence ID" value="KGJ71783.1"/>
    <property type="molecule type" value="Genomic_DNA"/>
</dbReference>
<comment type="subcellular location">
    <subcellularLocation>
        <location evidence="1 7">Cell membrane</location>
        <topology evidence="1 7">Multi-pass membrane protein</topology>
    </subcellularLocation>
</comment>
<sequence>MVSLTEIILAVAGSPWAYVALAALLLIDGFFPFVPGETFVGALSALAATGSGPSVAYVLGVAIMATVIGDAIAFVLGRRMGLSRWAWMRRPRIARAFAWAARGLRQRPAAFFLTAKFVPVGRVAVTMTAGATGFPVARYIPLSIAASSFYTVYHVAVGYAAGSWLSAHPLLAIVVSIGSVLLVGFSIDTVMTALSRRRRRRMLMAGEGPRD</sequence>
<reference evidence="9 10" key="1">
    <citation type="submission" date="2014-08" db="EMBL/GenBank/DDBJ databases">
        <authorList>
            <person name="Sisinthy S."/>
        </authorList>
    </citation>
    <scope>NUCLEOTIDE SEQUENCE [LARGE SCALE GENOMIC DNA]</scope>
    <source>
        <strain evidence="9 10">RuG17</strain>
    </source>
</reference>
<evidence type="ECO:0000256" key="4">
    <source>
        <dbReference type="ARBA" id="ARBA00022692"/>
    </source>
</evidence>
<dbReference type="InterPro" id="IPR032818">
    <property type="entry name" value="DedA-like"/>
</dbReference>
<keyword evidence="10" id="KW-1185">Reference proteome</keyword>
<keyword evidence="4 7" id="KW-0812">Transmembrane</keyword>
<evidence type="ECO:0000256" key="5">
    <source>
        <dbReference type="ARBA" id="ARBA00022989"/>
    </source>
</evidence>
<protein>
    <recommendedName>
        <fullName evidence="8">VTT domain-containing protein</fullName>
    </recommendedName>
</protein>
<gene>
    <name evidence="9" type="ORF">GY21_19850</name>
</gene>
<evidence type="ECO:0000256" key="7">
    <source>
        <dbReference type="RuleBase" id="RU367016"/>
    </source>
</evidence>
<accession>A0A099J2V3</accession>
<comment type="caution">
    <text evidence="9">The sequence shown here is derived from an EMBL/GenBank/DDBJ whole genome shotgun (WGS) entry which is preliminary data.</text>
</comment>
<feature type="transmembrane region" description="Helical" evidence="7">
    <location>
        <begin position="167"/>
        <end position="194"/>
    </location>
</feature>